<proteinExistence type="predicted"/>
<reference evidence="2" key="1">
    <citation type="submission" date="2019-11" db="EMBL/GenBank/DDBJ databases">
        <authorList>
            <person name="Liu Y."/>
            <person name="Hou J."/>
            <person name="Li T.-Q."/>
            <person name="Guan C.-H."/>
            <person name="Wu X."/>
            <person name="Wu H.-Z."/>
            <person name="Ling F."/>
            <person name="Zhang R."/>
            <person name="Shi X.-G."/>
            <person name="Ren J.-P."/>
            <person name="Chen E.-F."/>
            <person name="Sun J.-M."/>
        </authorList>
    </citation>
    <scope>NUCLEOTIDE SEQUENCE</scope>
    <source>
        <strain evidence="2">Adult_tree_wgs_1</strain>
        <tissue evidence="2">Leaves</tissue>
    </source>
</reference>
<evidence type="ECO:0000313" key="3">
    <source>
        <dbReference type="Proteomes" id="UP000626092"/>
    </source>
</evidence>
<accession>A0A834LPG7</accession>
<feature type="region of interest" description="Disordered" evidence="1">
    <location>
        <begin position="88"/>
        <end position="118"/>
    </location>
</feature>
<comment type="caution">
    <text evidence="2">The sequence shown here is derived from an EMBL/GenBank/DDBJ whole genome shotgun (WGS) entry which is preliminary data.</text>
</comment>
<gene>
    <name evidence="2" type="ORF">RHSIM_Rhsim04G0236400</name>
</gene>
<dbReference type="AlphaFoldDB" id="A0A834LPG7"/>
<dbReference type="Proteomes" id="UP000626092">
    <property type="component" value="Unassembled WGS sequence"/>
</dbReference>
<feature type="compositionally biased region" description="Basic and acidic residues" evidence="1">
    <location>
        <begin position="106"/>
        <end position="118"/>
    </location>
</feature>
<protein>
    <submittedName>
        <fullName evidence="2">Uncharacterized protein</fullName>
    </submittedName>
</protein>
<sequence>MNHFLATLKVFCSFHPGTSFFARPQFTITQPCPKFLTNSSNQPREASVINKKMQSEHANNEVFRSSAKATVLGRLGKPFPLKLEQQASEAKAAEISNGSPQLTKEGTVEEKGHSYYQM</sequence>
<evidence type="ECO:0000313" key="2">
    <source>
        <dbReference type="EMBL" id="KAF7145106.1"/>
    </source>
</evidence>
<organism evidence="2 3">
    <name type="scientific">Rhododendron simsii</name>
    <name type="common">Sims's rhododendron</name>
    <dbReference type="NCBI Taxonomy" id="118357"/>
    <lineage>
        <taxon>Eukaryota</taxon>
        <taxon>Viridiplantae</taxon>
        <taxon>Streptophyta</taxon>
        <taxon>Embryophyta</taxon>
        <taxon>Tracheophyta</taxon>
        <taxon>Spermatophyta</taxon>
        <taxon>Magnoliopsida</taxon>
        <taxon>eudicotyledons</taxon>
        <taxon>Gunneridae</taxon>
        <taxon>Pentapetalae</taxon>
        <taxon>asterids</taxon>
        <taxon>Ericales</taxon>
        <taxon>Ericaceae</taxon>
        <taxon>Ericoideae</taxon>
        <taxon>Rhodoreae</taxon>
        <taxon>Rhododendron</taxon>
    </lineage>
</organism>
<dbReference type="EMBL" id="WJXA01000004">
    <property type="protein sequence ID" value="KAF7145106.1"/>
    <property type="molecule type" value="Genomic_DNA"/>
</dbReference>
<keyword evidence="3" id="KW-1185">Reference proteome</keyword>
<name>A0A834LPG7_RHOSS</name>
<evidence type="ECO:0000256" key="1">
    <source>
        <dbReference type="SAM" id="MobiDB-lite"/>
    </source>
</evidence>